<protein>
    <recommendedName>
        <fullName evidence="3">Phosphoglycerate mutase</fullName>
    </recommendedName>
</protein>
<dbReference type="KEGG" id="rbu:PG1C_07855"/>
<evidence type="ECO:0000313" key="2">
    <source>
        <dbReference type="Proteomes" id="UP000061603"/>
    </source>
</evidence>
<keyword evidence="2" id="KW-1185">Reference proteome</keyword>
<evidence type="ECO:0000313" key="1">
    <source>
        <dbReference type="EMBL" id="AJP48399.1"/>
    </source>
</evidence>
<dbReference type="Proteomes" id="UP000061603">
    <property type="component" value="Chromosome"/>
</dbReference>
<organism evidence="1 2">
    <name type="scientific">Rugosibacter aromaticivorans</name>
    <dbReference type="NCBI Taxonomy" id="1565605"/>
    <lineage>
        <taxon>Bacteria</taxon>
        <taxon>Pseudomonadati</taxon>
        <taxon>Pseudomonadota</taxon>
        <taxon>Betaproteobacteria</taxon>
        <taxon>Nitrosomonadales</taxon>
        <taxon>Sterolibacteriaceae</taxon>
        <taxon>Rugosibacter</taxon>
    </lineage>
</organism>
<gene>
    <name evidence="1" type="ORF">PG1C_07855</name>
</gene>
<name>A0A0C5J9L9_9PROT</name>
<dbReference type="STRING" id="1565605.PG1C_07855"/>
<reference evidence="1 2" key="1">
    <citation type="journal article" date="2015" name="Genome Announc.">
        <title>Complete Genome Sequence of a Novel Bacterium within the Family Rhodocyclaceae That Degrades Polycyclic Aromatic Hydrocarbons.</title>
        <authorList>
            <person name="Singleton D.R."/>
            <person name="Dickey A.N."/>
            <person name="Scholl E.H."/>
            <person name="Wright F.A."/>
            <person name="Aitken M.D."/>
        </authorList>
    </citation>
    <scope>NUCLEOTIDE SEQUENCE [LARGE SCALE GENOMIC DNA]</scope>
    <source>
        <strain evidence="2">PG1-Ca6</strain>
    </source>
</reference>
<dbReference type="AlphaFoldDB" id="A0A0C5J9L9"/>
<accession>A0A0C5J9L9</accession>
<dbReference type="RefSeq" id="WP_202634304.1">
    <property type="nucleotide sequence ID" value="NZ_CP010554.1"/>
</dbReference>
<dbReference type="PIRSF" id="PIRSF015283">
    <property type="entry name" value="Regulatory_RpfE"/>
    <property type="match status" value="1"/>
</dbReference>
<proteinExistence type="predicted"/>
<dbReference type="HOGENOM" id="CLU_037503_0_0_4"/>
<sequence length="366" mass="39143">MLTLIVPGLIWPYQALLDLTRGLTRDLTHQPALPAFSTLLGRGKLTRLPPCTTHQALAQALGLAAPGSTTPLPAAALRGLALGAINTHAATDVATPDTTAADDWLCLDPVHLRVEQTRLRVDDPQLLALSVAEAEALAVSLAPTFAALGTLQVLTPTAWNLRLHKSTPALTFALAPPLPDHIARAAMPLPAGVAAAPWRHAINEANMLLHTHPINLAREAAGQPPVNTLWPWGSGRLPTVATNAMPPLAAFWGNDVVAQGAACCRNVPAKAAPPRYEKLAINNALMLLDKLELPARSGDTDAWRAELLELETDWFAPLLESLRRGHINHLRLIAPGDAASFALNIRRHHAWQFWRSAAPLTVLAAP</sequence>
<evidence type="ECO:0008006" key="3">
    <source>
        <dbReference type="Google" id="ProtNLM"/>
    </source>
</evidence>
<dbReference type="InterPro" id="IPR016631">
    <property type="entry name" value="Regulatory_RpfE"/>
</dbReference>
<dbReference type="EMBL" id="CP010554">
    <property type="protein sequence ID" value="AJP48399.1"/>
    <property type="molecule type" value="Genomic_DNA"/>
</dbReference>